<protein>
    <submittedName>
        <fullName evidence="2">Uncharacterized protein</fullName>
    </submittedName>
</protein>
<accession>A0A4D6NP01</accession>
<name>A0A4D6NP01_VIGUN</name>
<feature type="region of interest" description="Disordered" evidence="1">
    <location>
        <begin position="157"/>
        <end position="192"/>
    </location>
</feature>
<feature type="region of interest" description="Disordered" evidence="1">
    <location>
        <begin position="112"/>
        <end position="139"/>
    </location>
</feature>
<dbReference type="Gramene" id="Vigun09g094200.1.v1.2">
    <property type="protein sequence ID" value="Vigun09g094200.1.v1.2"/>
    <property type="gene ID" value="Vigun09g094200.v1.2"/>
</dbReference>
<feature type="compositionally biased region" description="Basic and acidic residues" evidence="1">
    <location>
        <begin position="157"/>
        <end position="168"/>
    </location>
</feature>
<dbReference type="OrthoDB" id="10375038at2759"/>
<dbReference type="Proteomes" id="UP000501690">
    <property type="component" value="Linkage Group LG11"/>
</dbReference>
<evidence type="ECO:0000313" key="2">
    <source>
        <dbReference type="EMBL" id="QCE14394.1"/>
    </source>
</evidence>
<gene>
    <name evidence="2" type="ORF">DEO72_LG11g1394</name>
</gene>
<reference evidence="2 3" key="1">
    <citation type="submission" date="2019-04" db="EMBL/GenBank/DDBJ databases">
        <title>An improved genome assembly and genetic linkage map for asparagus bean, Vigna unguiculata ssp. sesquipedialis.</title>
        <authorList>
            <person name="Xia Q."/>
            <person name="Zhang R."/>
            <person name="Dong Y."/>
        </authorList>
    </citation>
    <scope>NUCLEOTIDE SEQUENCE [LARGE SCALE GENOMIC DNA]</scope>
    <source>
        <tissue evidence="2">Leaf</tissue>
    </source>
</reference>
<evidence type="ECO:0000256" key="1">
    <source>
        <dbReference type="SAM" id="MobiDB-lite"/>
    </source>
</evidence>
<feature type="compositionally biased region" description="Basic and acidic residues" evidence="1">
    <location>
        <begin position="180"/>
        <end position="192"/>
    </location>
</feature>
<dbReference type="AlphaFoldDB" id="A0A4D6NP01"/>
<evidence type="ECO:0000313" key="3">
    <source>
        <dbReference type="Proteomes" id="UP000501690"/>
    </source>
</evidence>
<organism evidence="2 3">
    <name type="scientific">Vigna unguiculata</name>
    <name type="common">Cowpea</name>
    <dbReference type="NCBI Taxonomy" id="3917"/>
    <lineage>
        <taxon>Eukaryota</taxon>
        <taxon>Viridiplantae</taxon>
        <taxon>Streptophyta</taxon>
        <taxon>Embryophyta</taxon>
        <taxon>Tracheophyta</taxon>
        <taxon>Spermatophyta</taxon>
        <taxon>Magnoliopsida</taxon>
        <taxon>eudicotyledons</taxon>
        <taxon>Gunneridae</taxon>
        <taxon>Pentapetalae</taxon>
        <taxon>rosids</taxon>
        <taxon>fabids</taxon>
        <taxon>Fabales</taxon>
        <taxon>Fabaceae</taxon>
        <taxon>Papilionoideae</taxon>
        <taxon>50 kb inversion clade</taxon>
        <taxon>NPAAA clade</taxon>
        <taxon>indigoferoid/millettioid clade</taxon>
        <taxon>Phaseoleae</taxon>
        <taxon>Vigna</taxon>
    </lineage>
</organism>
<sequence>MESKLPKEKPKSLALRRNLQRLHLELRNIIQGVKRNNGTWGLPRYGVGEELLYRTEANGSQSYSGNYSEFNYTDEEAVIKVKFSARAEPLLTPFIVNESAINSTCVHPGEDFSSKATQISQSKGYATDAPRDSGDEEDIEEKRLMESFVQEIEDLTELQKPHQEENRMNFDSLSLDLDETEKKIQHDDDLLA</sequence>
<proteinExistence type="predicted"/>
<feature type="compositionally biased region" description="Polar residues" evidence="1">
    <location>
        <begin position="114"/>
        <end position="124"/>
    </location>
</feature>
<keyword evidence="3" id="KW-1185">Reference proteome</keyword>
<dbReference type="EMBL" id="CP039355">
    <property type="protein sequence ID" value="QCE14394.1"/>
    <property type="molecule type" value="Genomic_DNA"/>
</dbReference>